<evidence type="ECO:0000256" key="1">
    <source>
        <dbReference type="SAM" id="MobiDB-lite"/>
    </source>
</evidence>
<dbReference type="EMBL" id="MOBI01000001">
    <property type="protein sequence ID" value="RON06231.1"/>
    <property type="molecule type" value="Genomic_DNA"/>
</dbReference>
<feature type="compositionally biased region" description="Basic and acidic residues" evidence="1">
    <location>
        <begin position="171"/>
        <end position="185"/>
    </location>
</feature>
<reference evidence="2 3" key="1">
    <citation type="submission" date="2016-10" db="EMBL/GenBank/DDBJ databases">
        <title>Comparative genome analysis of multiple Pseudomonas spp. focuses on biocontrol and plant growth promoting traits.</title>
        <authorList>
            <person name="Tao X.-Y."/>
            <person name="Taylor C.G."/>
        </authorList>
    </citation>
    <scope>NUCLEOTIDE SEQUENCE [LARGE SCALE GENOMIC DNA]</scope>
    <source>
        <strain evidence="2 3">37D10</strain>
    </source>
</reference>
<sequence>MNENTYTQPSDSAAMRQAARCLYESTPSSTFESVASEFGVSARTLKRWASADGGWRKLDSPLLTTRAHAAADRAKAVIAGTPPEQKEAQEAALAELRADVAVDERAQLLVKHRKQWAIVDGLVAEAVRGRNQTAAKLAEIVARTITLKQTGERKAWGMDGPSPTAGTVVVIDRDYPTEKSEDAPE</sequence>
<gene>
    <name evidence="2" type="ORF">BK658_00120</name>
</gene>
<evidence type="ECO:0000313" key="3">
    <source>
        <dbReference type="Proteomes" id="UP000284684"/>
    </source>
</evidence>
<feature type="region of interest" description="Disordered" evidence="1">
    <location>
        <begin position="153"/>
        <end position="185"/>
    </location>
</feature>
<dbReference type="AlphaFoldDB" id="A0A423H219"/>
<accession>A0A423H219</accession>
<organism evidence="2 3">
    <name type="scientific">Pseudomonas brassicacearum</name>
    <dbReference type="NCBI Taxonomy" id="930166"/>
    <lineage>
        <taxon>Bacteria</taxon>
        <taxon>Pseudomonadati</taxon>
        <taxon>Pseudomonadota</taxon>
        <taxon>Gammaproteobacteria</taxon>
        <taxon>Pseudomonadales</taxon>
        <taxon>Pseudomonadaceae</taxon>
        <taxon>Pseudomonas</taxon>
    </lineage>
</organism>
<comment type="caution">
    <text evidence="2">The sequence shown here is derived from an EMBL/GenBank/DDBJ whole genome shotgun (WGS) entry which is preliminary data.</text>
</comment>
<proteinExistence type="predicted"/>
<dbReference type="RefSeq" id="WP_185019754.1">
    <property type="nucleotide sequence ID" value="NZ_MOBI01000001.1"/>
</dbReference>
<dbReference type="Proteomes" id="UP000284684">
    <property type="component" value="Unassembled WGS sequence"/>
</dbReference>
<name>A0A423H219_9PSED</name>
<protein>
    <recommendedName>
        <fullName evidence="4">Terminase</fullName>
    </recommendedName>
</protein>
<evidence type="ECO:0000313" key="2">
    <source>
        <dbReference type="EMBL" id="RON06231.1"/>
    </source>
</evidence>
<dbReference type="Gene3D" id="1.10.10.60">
    <property type="entry name" value="Homeodomain-like"/>
    <property type="match status" value="1"/>
</dbReference>
<evidence type="ECO:0008006" key="4">
    <source>
        <dbReference type="Google" id="ProtNLM"/>
    </source>
</evidence>